<sequence>MTLRETKMERTRELIAEVALALFRERGYADTTVEQVAAAAEVGTRTVYRYYPTKESLVFGFYAKMLDTARRELRTHPDETPVPELLGAVLDSVVRSHQEKPEEMLAAFSLAQETPTVMAHLAHLLYTWRQDLVADIADRIGGRSVDLVAGLAVEQTATVFTLAFRKWAEDGGRADLRQLTSTTLKLLHSDAVPLPPLPH</sequence>
<accession>A0ABP6W4A0</accession>
<organism evidence="6 7">
    <name type="scientific">Amycolatopsis ultiminotia</name>
    <dbReference type="NCBI Taxonomy" id="543629"/>
    <lineage>
        <taxon>Bacteria</taxon>
        <taxon>Bacillati</taxon>
        <taxon>Actinomycetota</taxon>
        <taxon>Actinomycetes</taxon>
        <taxon>Pseudonocardiales</taxon>
        <taxon>Pseudonocardiaceae</taxon>
        <taxon>Amycolatopsis</taxon>
    </lineage>
</organism>
<keyword evidence="2 4" id="KW-0238">DNA-binding</keyword>
<keyword evidence="1" id="KW-0805">Transcription regulation</keyword>
<gene>
    <name evidence="6" type="ORF">GCM10022222_31500</name>
</gene>
<dbReference type="InterPro" id="IPR009057">
    <property type="entry name" value="Homeodomain-like_sf"/>
</dbReference>
<evidence type="ECO:0000313" key="7">
    <source>
        <dbReference type="Proteomes" id="UP001500689"/>
    </source>
</evidence>
<dbReference type="Pfam" id="PF00440">
    <property type="entry name" value="TetR_N"/>
    <property type="match status" value="1"/>
</dbReference>
<evidence type="ECO:0000259" key="5">
    <source>
        <dbReference type="PROSITE" id="PS50977"/>
    </source>
</evidence>
<dbReference type="RefSeq" id="WP_344860271.1">
    <property type="nucleotide sequence ID" value="NZ_BAAAZN010000006.1"/>
</dbReference>
<feature type="domain" description="HTH tetR-type" evidence="5">
    <location>
        <begin position="9"/>
        <end position="69"/>
    </location>
</feature>
<dbReference type="PANTHER" id="PTHR30055:SF234">
    <property type="entry name" value="HTH-TYPE TRANSCRIPTIONAL REGULATOR BETI"/>
    <property type="match status" value="1"/>
</dbReference>
<protein>
    <submittedName>
        <fullName evidence="6">TetR family transcriptional regulator</fullName>
    </submittedName>
</protein>
<proteinExistence type="predicted"/>
<dbReference type="Gene3D" id="1.10.357.10">
    <property type="entry name" value="Tetracycline Repressor, domain 2"/>
    <property type="match status" value="1"/>
</dbReference>
<feature type="DNA-binding region" description="H-T-H motif" evidence="4">
    <location>
        <begin position="32"/>
        <end position="51"/>
    </location>
</feature>
<dbReference type="SUPFAM" id="SSF46689">
    <property type="entry name" value="Homeodomain-like"/>
    <property type="match status" value="1"/>
</dbReference>
<comment type="caution">
    <text evidence="6">The sequence shown here is derived from an EMBL/GenBank/DDBJ whole genome shotgun (WGS) entry which is preliminary data.</text>
</comment>
<keyword evidence="3" id="KW-0804">Transcription</keyword>
<dbReference type="PANTHER" id="PTHR30055">
    <property type="entry name" value="HTH-TYPE TRANSCRIPTIONAL REGULATOR RUTR"/>
    <property type="match status" value="1"/>
</dbReference>
<keyword evidence="7" id="KW-1185">Reference proteome</keyword>
<evidence type="ECO:0000313" key="6">
    <source>
        <dbReference type="EMBL" id="GAA3545593.1"/>
    </source>
</evidence>
<dbReference type="Pfam" id="PF17754">
    <property type="entry name" value="TetR_C_14"/>
    <property type="match status" value="1"/>
</dbReference>
<dbReference type="EMBL" id="BAAAZN010000006">
    <property type="protein sequence ID" value="GAA3545593.1"/>
    <property type="molecule type" value="Genomic_DNA"/>
</dbReference>
<evidence type="ECO:0000256" key="1">
    <source>
        <dbReference type="ARBA" id="ARBA00023015"/>
    </source>
</evidence>
<dbReference type="InterPro" id="IPR001647">
    <property type="entry name" value="HTH_TetR"/>
</dbReference>
<evidence type="ECO:0000256" key="3">
    <source>
        <dbReference type="ARBA" id="ARBA00023163"/>
    </source>
</evidence>
<dbReference type="Proteomes" id="UP001500689">
    <property type="component" value="Unassembled WGS sequence"/>
</dbReference>
<dbReference type="Gene3D" id="1.10.10.60">
    <property type="entry name" value="Homeodomain-like"/>
    <property type="match status" value="1"/>
</dbReference>
<evidence type="ECO:0000256" key="4">
    <source>
        <dbReference type="PROSITE-ProRule" id="PRU00335"/>
    </source>
</evidence>
<dbReference type="PROSITE" id="PS50977">
    <property type="entry name" value="HTH_TETR_2"/>
    <property type="match status" value="1"/>
</dbReference>
<reference evidence="7" key="1">
    <citation type="journal article" date="2019" name="Int. J. Syst. Evol. Microbiol.">
        <title>The Global Catalogue of Microorganisms (GCM) 10K type strain sequencing project: providing services to taxonomists for standard genome sequencing and annotation.</title>
        <authorList>
            <consortium name="The Broad Institute Genomics Platform"/>
            <consortium name="The Broad Institute Genome Sequencing Center for Infectious Disease"/>
            <person name="Wu L."/>
            <person name="Ma J."/>
        </authorList>
    </citation>
    <scope>NUCLEOTIDE SEQUENCE [LARGE SCALE GENOMIC DNA]</scope>
    <source>
        <strain evidence="7">JCM 16898</strain>
    </source>
</reference>
<dbReference type="InterPro" id="IPR050109">
    <property type="entry name" value="HTH-type_TetR-like_transc_reg"/>
</dbReference>
<dbReference type="InterPro" id="IPR041347">
    <property type="entry name" value="MftR_C"/>
</dbReference>
<name>A0ABP6W4A0_9PSEU</name>
<evidence type="ECO:0000256" key="2">
    <source>
        <dbReference type="ARBA" id="ARBA00023125"/>
    </source>
</evidence>
<dbReference type="PRINTS" id="PR00455">
    <property type="entry name" value="HTHTETR"/>
</dbReference>